<evidence type="ECO:0000259" key="2">
    <source>
        <dbReference type="Pfam" id="PF07859"/>
    </source>
</evidence>
<reference evidence="3 4" key="1">
    <citation type="submission" date="2016-06" db="EMBL/GenBank/DDBJ databases">
        <authorList>
            <person name="Kjaerup R.B."/>
            <person name="Dalgaard T.S."/>
            <person name="Juul-Madsen H.R."/>
        </authorList>
    </citation>
    <scope>NUCLEOTIDE SEQUENCE [LARGE SCALE GENOMIC DNA]</scope>
</reference>
<dbReference type="EMBL" id="LT853703">
    <property type="protein sequence ID" value="SMQ55724.1"/>
    <property type="molecule type" value="Genomic_DNA"/>
</dbReference>
<sequence length="303" mass="33356">MLEYLRLKLLVTSIRLPVAIKAFISGSRPQPDEVIHIPSREPGRVINANVYKATLRNGPQPVLINFHGSGFVLPLHGSDDEFCRHISTNTDYTVIDVAYRLAPEYPFPAALEDVEDAIRWAKSQPKIYDLTRLSTSGFSAGANLALVASASSFTKGTINSVIAYYPPVDIAQDPDSKVAPDPSGNPIPASLARIFNDCYLQSGVDPKDPRVSPTFLSVDSFPSNLFLITCGLDTLAPEAEELAERLKKVEGINLEHKRMEKCDHAWNISTQEGTPQDAAKKEAYAMTVDFLNRLGISWQGSRR</sequence>
<evidence type="ECO:0000256" key="1">
    <source>
        <dbReference type="ARBA" id="ARBA00022801"/>
    </source>
</evidence>
<keyword evidence="1" id="KW-0378">Hydrolase</keyword>
<dbReference type="GO" id="GO:0016787">
    <property type="term" value="F:hydrolase activity"/>
    <property type="evidence" value="ECO:0007669"/>
    <property type="project" value="UniProtKB-KW"/>
</dbReference>
<proteinExistence type="predicted"/>
<dbReference type="InterPro" id="IPR013094">
    <property type="entry name" value="AB_hydrolase_3"/>
</dbReference>
<feature type="domain" description="Alpha/beta hydrolase fold-3" evidence="2">
    <location>
        <begin position="63"/>
        <end position="266"/>
    </location>
</feature>
<evidence type="ECO:0000313" key="4">
    <source>
        <dbReference type="Proteomes" id="UP000215127"/>
    </source>
</evidence>
<dbReference type="PANTHER" id="PTHR48081">
    <property type="entry name" value="AB HYDROLASE SUPERFAMILY PROTEIN C4A8.06C"/>
    <property type="match status" value="1"/>
</dbReference>
<protein>
    <recommendedName>
        <fullName evidence="2">Alpha/beta hydrolase fold-3 domain-containing protein</fullName>
    </recommendedName>
</protein>
<accession>A0A1X7S7Q0</accession>
<dbReference type="Gene3D" id="3.40.50.1820">
    <property type="entry name" value="alpha/beta hydrolase"/>
    <property type="match status" value="1"/>
</dbReference>
<dbReference type="Proteomes" id="UP000215127">
    <property type="component" value="Chromosome 12"/>
</dbReference>
<gene>
    <name evidence="3" type="ORF">ZT3D7_G10879</name>
</gene>
<keyword evidence="4" id="KW-1185">Reference proteome</keyword>
<dbReference type="InterPro" id="IPR050300">
    <property type="entry name" value="GDXG_lipolytic_enzyme"/>
</dbReference>
<name>A0A1X7S7Q0_ZYMT9</name>
<organism evidence="3 4">
    <name type="scientific">Zymoseptoria tritici (strain ST99CH_3D7)</name>
    <dbReference type="NCBI Taxonomy" id="1276538"/>
    <lineage>
        <taxon>Eukaryota</taxon>
        <taxon>Fungi</taxon>
        <taxon>Dikarya</taxon>
        <taxon>Ascomycota</taxon>
        <taxon>Pezizomycotina</taxon>
        <taxon>Dothideomycetes</taxon>
        <taxon>Dothideomycetidae</taxon>
        <taxon>Mycosphaerellales</taxon>
        <taxon>Mycosphaerellaceae</taxon>
        <taxon>Zymoseptoria</taxon>
    </lineage>
</organism>
<evidence type="ECO:0000313" key="3">
    <source>
        <dbReference type="EMBL" id="SMQ55724.1"/>
    </source>
</evidence>
<dbReference type="InterPro" id="IPR029058">
    <property type="entry name" value="AB_hydrolase_fold"/>
</dbReference>
<dbReference type="SUPFAM" id="SSF53474">
    <property type="entry name" value="alpha/beta-Hydrolases"/>
    <property type="match status" value="1"/>
</dbReference>
<dbReference type="Pfam" id="PF07859">
    <property type="entry name" value="Abhydrolase_3"/>
    <property type="match status" value="1"/>
</dbReference>
<dbReference type="PANTHER" id="PTHR48081:SF8">
    <property type="entry name" value="ALPHA_BETA HYDROLASE FOLD-3 DOMAIN-CONTAINING PROTEIN-RELATED"/>
    <property type="match status" value="1"/>
</dbReference>
<dbReference type="AlphaFoldDB" id="A0A1X7S7Q0"/>
<dbReference type="STRING" id="1276538.A0A1X7S7Q0"/>